<feature type="transmembrane region" description="Helical" evidence="6">
    <location>
        <begin position="174"/>
        <end position="193"/>
    </location>
</feature>
<organism evidence="9 10">
    <name type="scientific">Leclercia adecarboxylata</name>
    <dbReference type="NCBI Taxonomy" id="83655"/>
    <lineage>
        <taxon>Bacteria</taxon>
        <taxon>Pseudomonadati</taxon>
        <taxon>Pseudomonadota</taxon>
        <taxon>Gammaproteobacteria</taxon>
        <taxon>Enterobacterales</taxon>
        <taxon>Enterobacteriaceae</taxon>
        <taxon>Leclercia</taxon>
    </lineage>
</organism>
<accession>A0A855EMQ5</accession>
<dbReference type="InterPro" id="IPR000160">
    <property type="entry name" value="GGDEF_dom"/>
</dbReference>
<dbReference type="OrthoDB" id="9812260at2"/>
<feature type="transmembrane region" description="Helical" evidence="6">
    <location>
        <begin position="68"/>
        <end position="87"/>
    </location>
</feature>
<dbReference type="SUPFAM" id="SSF55073">
    <property type="entry name" value="Nucleotide cyclase"/>
    <property type="match status" value="1"/>
</dbReference>
<evidence type="ECO:0000313" key="11">
    <source>
        <dbReference type="Proteomes" id="UP001357437"/>
    </source>
</evidence>
<dbReference type="GO" id="GO:0043709">
    <property type="term" value="P:cell adhesion involved in single-species biofilm formation"/>
    <property type="evidence" value="ECO:0007669"/>
    <property type="project" value="TreeGrafter"/>
</dbReference>
<gene>
    <name evidence="9" type="primary">adrA</name>
    <name evidence="8" type="synonym">dgcC</name>
    <name evidence="9" type="synonym">yaiC</name>
    <name evidence="9" type="ORF">CRX53_03080</name>
    <name evidence="8" type="ORF">VOF76_07335</name>
</gene>
<dbReference type="EC" id="2.7.7.65" evidence="3"/>
<evidence type="ECO:0000256" key="4">
    <source>
        <dbReference type="ARBA" id="ARBA00023134"/>
    </source>
</evidence>
<dbReference type="NCBIfam" id="TIGR00254">
    <property type="entry name" value="GGDEF"/>
    <property type="match status" value="1"/>
</dbReference>
<keyword evidence="6" id="KW-1133">Transmembrane helix</keyword>
<comment type="caution">
    <text evidence="9">The sequence shown here is derived from an EMBL/GenBank/DDBJ whole genome shotgun (WGS) entry which is preliminary data.</text>
</comment>
<sequence length="371" mass="41505">MFPKIMNDENFYSKVYAREGIIHARTADEHHRSGIRLARRLRWPRAVGLAILFIPIASVLVSQPVNGVWWLLLVGWAFVWPHLAWQIAARSSDPHSSEMFNLRVDAIMAGVWIGVMGVNAMPSAALVMMISMNLIGVGGIRLYGPGVIMTALAALIALQLTHVTPDYVSTPLEIGLALPVIVCYPMLFAWMSFQTTRRLVEHKRRLELMSTLDGMTGVFNRRHWEVLLRTEYENYRRYHRSATLLLIDIDHFKNINDSWGHDVGDLAIVAVTRQLQLTLRASDMIGRFGGDEFAVIMSGTTAESAIAAMSRVHERLADLHLPGMPQVKISISVGVAPLTTSMVHYQEWLKAADIALYKAKNAGRNRTEVAA</sequence>
<dbReference type="SMART" id="SM00267">
    <property type="entry name" value="GGDEF"/>
    <property type="match status" value="1"/>
</dbReference>
<evidence type="ECO:0000256" key="6">
    <source>
        <dbReference type="SAM" id="Phobius"/>
    </source>
</evidence>
<evidence type="ECO:0000313" key="9">
    <source>
        <dbReference type="EMBL" id="PHH03014.1"/>
    </source>
</evidence>
<evidence type="ECO:0000259" key="7">
    <source>
        <dbReference type="PROSITE" id="PS50887"/>
    </source>
</evidence>
<dbReference type="NCBIfam" id="NF007599">
    <property type="entry name" value="PRK10245.1"/>
    <property type="match status" value="1"/>
</dbReference>
<keyword evidence="6" id="KW-0472">Membrane</keyword>
<dbReference type="GO" id="GO:0005525">
    <property type="term" value="F:GTP binding"/>
    <property type="evidence" value="ECO:0007669"/>
    <property type="project" value="UniProtKB-KW"/>
</dbReference>
<evidence type="ECO:0000313" key="10">
    <source>
        <dbReference type="Proteomes" id="UP000222768"/>
    </source>
</evidence>
<comment type="catalytic activity">
    <reaction evidence="5">
        <text>2 GTP = 3',3'-c-di-GMP + 2 diphosphate</text>
        <dbReference type="Rhea" id="RHEA:24898"/>
        <dbReference type="ChEBI" id="CHEBI:33019"/>
        <dbReference type="ChEBI" id="CHEBI:37565"/>
        <dbReference type="ChEBI" id="CHEBI:58805"/>
        <dbReference type="EC" id="2.7.7.65"/>
    </reaction>
</comment>
<name>A0A855EMQ5_9ENTR</name>
<evidence type="ECO:0000256" key="2">
    <source>
        <dbReference type="ARBA" id="ARBA00004665"/>
    </source>
</evidence>
<dbReference type="EMBL" id="JAYMCU010000009">
    <property type="protein sequence ID" value="MEC3935978.1"/>
    <property type="molecule type" value="Genomic_DNA"/>
</dbReference>
<reference evidence="8 11" key="3">
    <citation type="submission" date="2024-01" db="EMBL/GenBank/DDBJ databases">
        <title>Comparative Genomics of Leclercia adecarboxylata Strains Isolated from Several Sources.</title>
        <authorList>
            <person name="Yescas-Zazueta V."/>
            <person name="Balbuena-Alonso M.G."/>
            <person name="Valencia D."/>
            <person name="Mendez-Pfeiffer P.A."/>
            <person name="Ballesteros-Monrreal M.G."/>
            <person name="Rocha-Gracia R.D.C."/>
            <person name="Barrios-Villa E."/>
        </authorList>
    </citation>
    <scope>NUCLEOTIDE SEQUENCE [LARGE SCALE GENOMIC DNA]</scope>
    <source>
        <strain evidence="8 11">33MEM</strain>
    </source>
</reference>
<keyword evidence="8" id="KW-0548">Nucleotidyltransferase</keyword>
<dbReference type="RefSeq" id="WP_098946226.1">
    <property type="nucleotide sequence ID" value="NZ_CBCXZU010000004.1"/>
</dbReference>
<comment type="cofactor">
    <cofactor evidence="1">
        <name>Mg(2+)</name>
        <dbReference type="ChEBI" id="CHEBI:18420"/>
    </cofactor>
</comment>
<proteinExistence type="predicted"/>
<dbReference type="FunFam" id="3.30.70.270:FF:000001">
    <property type="entry name" value="Diguanylate cyclase domain protein"/>
    <property type="match status" value="1"/>
</dbReference>
<keyword evidence="6" id="KW-0812">Transmembrane</keyword>
<feature type="transmembrane region" description="Helical" evidence="6">
    <location>
        <begin position="142"/>
        <end position="162"/>
    </location>
</feature>
<feature type="transmembrane region" description="Helical" evidence="6">
    <location>
        <begin position="107"/>
        <end position="130"/>
    </location>
</feature>
<dbReference type="InterPro" id="IPR043128">
    <property type="entry name" value="Rev_trsase/Diguanyl_cyclase"/>
</dbReference>
<dbReference type="Proteomes" id="UP000222768">
    <property type="component" value="Unassembled WGS sequence"/>
</dbReference>
<evidence type="ECO:0000256" key="3">
    <source>
        <dbReference type="ARBA" id="ARBA00012528"/>
    </source>
</evidence>
<dbReference type="PROSITE" id="PS50887">
    <property type="entry name" value="GGDEF"/>
    <property type="match status" value="1"/>
</dbReference>
<keyword evidence="11" id="KW-1185">Reference proteome</keyword>
<dbReference type="GeneID" id="30333740"/>
<dbReference type="Gene3D" id="3.30.70.270">
    <property type="match status" value="1"/>
</dbReference>
<comment type="pathway">
    <text evidence="2">Purine metabolism; 3',5'-cyclic di-GMP biosynthesis.</text>
</comment>
<reference evidence="9" key="2">
    <citation type="submission" date="2017-09" db="EMBL/GenBank/DDBJ databases">
        <title>FDA dAtabase for Regulatory Grade micrObial Sequences (FDA-ARGOS): Supporting development and validation of Infectious Disease Dx tests.</title>
        <authorList>
            <person name="Minogue T."/>
            <person name="Wolcott M."/>
            <person name="Wasieloski L."/>
            <person name="Aguilar W."/>
            <person name="Moore D."/>
            <person name="Tallon L.J."/>
            <person name="Sadzewicz L."/>
            <person name="Ott S."/>
            <person name="Zhao X."/>
            <person name="Nagaraj S."/>
            <person name="Vavikolanu K."/>
            <person name="Aluvathingal J."/>
            <person name="Nadendla S."/>
            <person name="Sichtig H."/>
        </authorList>
    </citation>
    <scope>NUCLEOTIDE SEQUENCE</scope>
    <source>
        <strain evidence="9">FDAARGOS_404</strain>
    </source>
</reference>
<evidence type="ECO:0000256" key="1">
    <source>
        <dbReference type="ARBA" id="ARBA00001946"/>
    </source>
</evidence>
<dbReference type="Proteomes" id="UP001357437">
    <property type="component" value="Unassembled WGS sequence"/>
</dbReference>
<reference evidence="10" key="1">
    <citation type="submission" date="2017-09" db="EMBL/GenBank/DDBJ databases">
        <title>FDA dAtabase for Regulatory Grade micrObial Sequences (FDA-ARGOS): Supporting development and validation of Infectious Disease Dx tests.</title>
        <authorList>
            <person name="Minogue T."/>
            <person name="Wolcott M."/>
            <person name="Wasieloski L."/>
            <person name="Aguilar W."/>
            <person name="Moore D."/>
            <person name="Tallon L."/>
            <person name="Sadzewicz L."/>
            <person name="Ott S."/>
            <person name="Zhao X."/>
            <person name="Nagaraj S."/>
            <person name="Vavikolanu K."/>
            <person name="Aluvathingal J."/>
            <person name="Nadendla S."/>
            <person name="Sichtig H."/>
        </authorList>
    </citation>
    <scope>NUCLEOTIDE SEQUENCE [LARGE SCALE GENOMIC DNA]</scope>
    <source>
        <strain evidence="10">FDAARGOS_404</strain>
    </source>
</reference>
<dbReference type="PANTHER" id="PTHR45138">
    <property type="entry name" value="REGULATORY COMPONENTS OF SENSORY TRANSDUCTION SYSTEM"/>
    <property type="match status" value="1"/>
</dbReference>
<dbReference type="GO" id="GO:1902201">
    <property type="term" value="P:negative regulation of bacterial-type flagellum-dependent cell motility"/>
    <property type="evidence" value="ECO:0007669"/>
    <property type="project" value="TreeGrafter"/>
</dbReference>
<dbReference type="InterPro" id="IPR050469">
    <property type="entry name" value="Diguanylate_Cyclase"/>
</dbReference>
<evidence type="ECO:0000256" key="5">
    <source>
        <dbReference type="ARBA" id="ARBA00034247"/>
    </source>
</evidence>
<dbReference type="PANTHER" id="PTHR45138:SF24">
    <property type="entry name" value="DIGUANYLATE CYCLASE DGCC-RELATED"/>
    <property type="match status" value="1"/>
</dbReference>
<dbReference type="GO" id="GO:0005886">
    <property type="term" value="C:plasma membrane"/>
    <property type="evidence" value="ECO:0007669"/>
    <property type="project" value="TreeGrafter"/>
</dbReference>
<feature type="domain" description="GGDEF" evidence="7">
    <location>
        <begin position="240"/>
        <end position="371"/>
    </location>
</feature>
<keyword evidence="4" id="KW-0547">Nucleotide-binding</keyword>
<dbReference type="CDD" id="cd01949">
    <property type="entry name" value="GGDEF"/>
    <property type="match status" value="1"/>
</dbReference>
<dbReference type="InterPro" id="IPR007894">
    <property type="entry name" value="MASE2"/>
</dbReference>
<dbReference type="AlphaFoldDB" id="A0A855EMQ5"/>
<dbReference type="Pfam" id="PF00990">
    <property type="entry name" value="GGDEF"/>
    <property type="match status" value="1"/>
</dbReference>
<evidence type="ECO:0000313" key="8">
    <source>
        <dbReference type="EMBL" id="MEC3935978.1"/>
    </source>
</evidence>
<feature type="transmembrane region" description="Helical" evidence="6">
    <location>
        <begin position="43"/>
        <end position="61"/>
    </location>
</feature>
<dbReference type="InterPro" id="IPR029787">
    <property type="entry name" value="Nucleotide_cyclase"/>
</dbReference>
<keyword evidence="4" id="KW-0342">GTP-binding</keyword>
<protein>
    <recommendedName>
        <fullName evidence="3">diguanylate cyclase</fullName>
        <ecNumber evidence="3">2.7.7.65</ecNumber>
    </recommendedName>
</protein>
<dbReference type="EMBL" id="PDLK01000002">
    <property type="protein sequence ID" value="PHH03014.1"/>
    <property type="molecule type" value="Genomic_DNA"/>
</dbReference>
<keyword evidence="8" id="KW-0808">Transferase</keyword>
<dbReference type="GO" id="GO:0052621">
    <property type="term" value="F:diguanylate cyclase activity"/>
    <property type="evidence" value="ECO:0007669"/>
    <property type="project" value="UniProtKB-EC"/>
</dbReference>
<dbReference type="Pfam" id="PF05230">
    <property type="entry name" value="MASE2"/>
    <property type="match status" value="1"/>
</dbReference>